<feature type="chain" id="PRO_5016285338" description="Lipocalin-like protein" evidence="1">
    <location>
        <begin position="27"/>
        <end position="166"/>
    </location>
</feature>
<evidence type="ECO:0000313" key="3">
    <source>
        <dbReference type="Proteomes" id="UP000248326"/>
    </source>
</evidence>
<organism evidence="2 3">
    <name type="scientific">Deinococcus yavapaiensis KR-236</name>
    <dbReference type="NCBI Taxonomy" id="694435"/>
    <lineage>
        <taxon>Bacteria</taxon>
        <taxon>Thermotogati</taxon>
        <taxon>Deinococcota</taxon>
        <taxon>Deinococci</taxon>
        <taxon>Deinococcales</taxon>
        <taxon>Deinococcaceae</taxon>
        <taxon>Deinococcus</taxon>
    </lineage>
</organism>
<evidence type="ECO:0008006" key="4">
    <source>
        <dbReference type="Google" id="ProtNLM"/>
    </source>
</evidence>
<evidence type="ECO:0000313" key="2">
    <source>
        <dbReference type="EMBL" id="PYE55191.1"/>
    </source>
</evidence>
<dbReference type="AlphaFoldDB" id="A0A318SDR0"/>
<accession>A0A318SDR0</accession>
<feature type="signal peptide" evidence="1">
    <location>
        <begin position="1"/>
        <end position="26"/>
    </location>
</feature>
<gene>
    <name evidence="2" type="ORF">DES52_10320</name>
</gene>
<evidence type="ECO:0000256" key="1">
    <source>
        <dbReference type="SAM" id="SignalP"/>
    </source>
</evidence>
<dbReference type="Proteomes" id="UP000248326">
    <property type="component" value="Unassembled WGS sequence"/>
</dbReference>
<name>A0A318SDR0_9DEIO</name>
<keyword evidence="3" id="KW-1185">Reference proteome</keyword>
<sequence>MKPSLRRFFLLASLVTPVSLIGAASAAPAVPSVMVGSWLYGRLSPIEYYDRGTNKWQDASGASEIVTYRADGTYERTRLLSLTTFNCTSKLFIYEKGTVKIDGDRLTYQPREGVNKGYTCKPSNSWNTTQINPETYTLHFEKNTVGKDVMVLRGKESEAHYGRYDR</sequence>
<protein>
    <recommendedName>
        <fullName evidence="4">Lipocalin-like protein</fullName>
    </recommendedName>
</protein>
<keyword evidence="1" id="KW-0732">Signal</keyword>
<comment type="caution">
    <text evidence="2">The sequence shown here is derived from an EMBL/GenBank/DDBJ whole genome shotgun (WGS) entry which is preliminary data.</text>
</comment>
<dbReference type="EMBL" id="QJSX01000003">
    <property type="protein sequence ID" value="PYE55191.1"/>
    <property type="molecule type" value="Genomic_DNA"/>
</dbReference>
<dbReference type="RefSeq" id="WP_110885564.1">
    <property type="nucleotide sequence ID" value="NZ_QJSX01000003.1"/>
</dbReference>
<reference evidence="2 3" key="1">
    <citation type="submission" date="2018-06" db="EMBL/GenBank/DDBJ databases">
        <title>Genomic Encyclopedia of Type Strains, Phase IV (KMG-IV): sequencing the most valuable type-strain genomes for metagenomic binning, comparative biology and taxonomic classification.</title>
        <authorList>
            <person name="Goeker M."/>
        </authorList>
    </citation>
    <scope>NUCLEOTIDE SEQUENCE [LARGE SCALE GENOMIC DNA]</scope>
    <source>
        <strain evidence="2 3">DSM 18048</strain>
    </source>
</reference>
<proteinExistence type="predicted"/>
<dbReference type="OrthoDB" id="69900at2"/>